<evidence type="ECO:0000313" key="6">
    <source>
        <dbReference type="Proteomes" id="UP000494165"/>
    </source>
</evidence>
<dbReference type="InterPro" id="IPR013087">
    <property type="entry name" value="Znf_C2H2_type"/>
</dbReference>
<evidence type="ECO:0000256" key="2">
    <source>
        <dbReference type="ARBA" id="ARBA00009127"/>
    </source>
</evidence>
<evidence type="ECO:0000259" key="4">
    <source>
        <dbReference type="PROSITE" id="PS00028"/>
    </source>
</evidence>
<dbReference type="PROSITE" id="PS00028">
    <property type="entry name" value="ZINC_FINGER_C2H2_1"/>
    <property type="match status" value="1"/>
</dbReference>
<dbReference type="Gene3D" id="2.120.10.30">
    <property type="entry name" value="TolB, C-terminal domain"/>
    <property type="match status" value="1"/>
</dbReference>
<dbReference type="OrthoDB" id="9977471at2759"/>
<dbReference type="PANTHER" id="PTHR10009">
    <property type="entry name" value="PROTEIN YELLOW-RELATED"/>
    <property type="match status" value="1"/>
</dbReference>
<sequence>MQLKQTVHDAGFLSFSPPAPPLGSRSVDLASPSTTVNIQSFEMSSARPLCVLCERPTADGAVQAVQKDTDKLKTWLLNVCGYEFAEEIDESDLICYFCIWHAEFMAKHCLEFEADSWWPQDLDYMNDAAKELRKSYFDGKVEQSWVQLEEIDESESEEEESESEAGTEEKKSKCFYCMKSFKFSGNVATHVKKAHKNAIRHRDLTYTFKKIFDKSPELETLVLMGVVMADEKSLLSFAKLKNLQWIELAETKTADLSNVLRAPRLENIYMLDSSPNLEDINHVSTLISNKHILSKLKKFRYIAYCEPLMDIMDLFCFVIIFLRLSLVTSVNFTQVFEWPNGLDYEWPSEASRTQALKDGTSDPEKIVPLFMAVFGTRIFLSLEKYNVGIPVTLVSLPTSSESFAPPKLTPFPSWDVHKKYGDCNNIDRATGLEVDSVGRLWVLDDGSSHCKSKLWIFDLSNNDHTILIHHFHFCYDMHDLVLDETPNGYYAYIARWGEPNIVVFSLKREDSWILYTPGMKVFSVALSPKEEARQLYFSKYNSTELYSIPIPEIPHETQTVNPKLIGNWKASPFRILIDNHGTLYAAFCGRIT</sequence>
<keyword evidence="3" id="KW-0964">Secreted</keyword>
<protein>
    <recommendedName>
        <fullName evidence="4">C2H2-type domain-containing protein</fullName>
    </recommendedName>
</protein>
<dbReference type="SUPFAM" id="SSF101898">
    <property type="entry name" value="NHL repeat"/>
    <property type="match status" value="1"/>
</dbReference>
<dbReference type="GO" id="GO:0005576">
    <property type="term" value="C:extracellular region"/>
    <property type="evidence" value="ECO:0007669"/>
    <property type="project" value="UniProtKB-SubCell"/>
</dbReference>
<dbReference type="Proteomes" id="UP000494165">
    <property type="component" value="Unassembled WGS sequence"/>
</dbReference>
<comment type="subcellular location">
    <subcellularLocation>
        <location evidence="1">Secreted</location>
    </subcellularLocation>
</comment>
<organism evidence="5 6">
    <name type="scientific">Cloeon dipterum</name>
    <dbReference type="NCBI Taxonomy" id="197152"/>
    <lineage>
        <taxon>Eukaryota</taxon>
        <taxon>Metazoa</taxon>
        <taxon>Ecdysozoa</taxon>
        <taxon>Arthropoda</taxon>
        <taxon>Hexapoda</taxon>
        <taxon>Insecta</taxon>
        <taxon>Pterygota</taxon>
        <taxon>Palaeoptera</taxon>
        <taxon>Ephemeroptera</taxon>
        <taxon>Pisciforma</taxon>
        <taxon>Baetidae</taxon>
        <taxon>Cloeon</taxon>
    </lineage>
</organism>
<gene>
    <name evidence="5" type="ORF">CLODIP_2_CD11094</name>
</gene>
<dbReference type="InterPro" id="IPR017996">
    <property type="entry name" value="MRJP/yellow-related"/>
</dbReference>
<keyword evidence="6" id="KW-1185">Reference proteome</keyword>
<reference evidence="5 6" key="1">
    <citation type="submission" date="2020-04" db="EMBL/GenBank/DDBJ databases">
        <authorList>
            <person name="Alioto T."/>
            <person name="Alioto T."/>
            <person name="Gomez Garrido J."/>
        </authorList>
    </citation>
    <scope>NUCLEOTIDE SEQUENCE [LARGE SCALE GENOMIC DNA]</scope>
</reference>
<dbReference type="AlphaFoldDB" id="A0A8S1E169"/>
<dbReference type="InterPro" id="IPR011042">
    <property type="entry name" value="6-blade_b-propeller_TolB-like"/>
</dbReference>
<evidence type="ECO:0000256" key="1">
    <source>
        <dbReference type="ARBA" id="ARBA00004613"/>
    </source>
</evidence>
<proteinExistence type="inferred from homology"/>
<evidence type="ECO:0000313" key="5">
    <source>
        <dbReference type="EMBL" id="CAB3386169.1"/>
    </source>
</evidence>
<comment type="caution">
    <text evidence="5">The sequence shown here is derived from an EMBL/GenBank/DDBJ whole genome shotgun (WGS) entry which is preliminary data.</text>
</comment>
<name>A0A8S1E169_9INSE</name>
<dbReference type="EMBL" id="CADEPI010000459">
    <property type="protein sequence ID" value="CAB3386169.1"/>
    <property type="molecule type" value="Genomic_DNA"/>
</dbReference>
<accession>A0A8S1E169</accession>
<dbReference type="Pfam" id="PF03022">
    <property type="entry name" value="MRJP"/>
    <property type="match status" value="1"/>
</dbReference>
<evidence type="ECO:0000256" key="3">
    <source>
        <dbReference type="ARBA" id="ARBA00022525"/>
    </source>
</evidence>
<feature type="domain" description="C2H2-type" evidence="4">
    <location>
        <begin position="174"/>
        <end position="195"/>
    </location>
</feature>
<comment type="similarity">
    <text evidence="2">Belongs to the major royal jelly protein family.</text>
</comment>
<dbReference type="PANTHER" id="PTHR10009:SF18">
    <property type="entry name" value="PROTEIN YELLOW-LIKE PROTEIN"/>
    <property type="match status" value="1"/>
</dbReference>